<dbReference type="RefSeq" id="WP_165882640.1">
    <property type="nucleotide sequence ID" value="NZ_CP035810.1"/>
</dbReference>
<dbReference type="AlphaFoldDB" id="A0A6G8KTE0"/>
<dbReference type="PROSITE" id="PS51257">
    <property type="entry name" value="PROKAR_LIPOPROTEIN"/>
    <property type="match status" value="1"/>
</dbReference>
<name>A0A6G8KTE0_9MICO</name>
<dbReference type="Proteomes" id="UP000501518">
    <property type="component" value="Chromosome"/>
</dbReference>
<feature type="domain" description="Asl1-like glycosyl hydrolase catalytic" evidence="2">
    <location>
        <begin position="194"/>
        <end position="312"/>
    </location>
</feature>
<keyword evidence="1" id="KW-0732">Signal</keyword>
<evidence type="ECO:0000256" key="1">
    <source>
        <dbReference type="SAM" id="SignalP"/>
    </source>
</evidence>
<dbReference type="EMBL" id="CP035810">
    <property type="protein sequence ID" value="QIN28087.1"/>
    <property type="molecule type" value="Genomic_DNA"/>
</dbReference>
<evidence type="ECO:0000313" key="3">
    <source>
        <dbReference type="EMBL" id="QIN28087.1"/>
    </source>
</evidence>
<feature type="chain" id="PRO_5026295638" description="Asl1-like glycosyl hydrolase catalytic domain-containing protein" evidence="1">
    <location>
        <begin position="21"/>
        <end position="347"/>
    </location>
</feature>
<evidence type="ECO:0000313" key="4">
    <source>
        <dbReference type="Proteomes" id="UP000501518"/>
    </source>
</evidence>
<protein>
    <recommendedName>
        <fullName evidence="2">Asl1-like glycosyl hydrolase catalytic domain-containing protein</fullName>
    </recommendedName>
</protein>
<accession>A0A6G8KTE0</accession>
<organism evidence="3 4">
    <name type="scientific">Brevibacterium luteolum</name>
    <dbReference type="NCBI Taxonomy" id="199591"/>
    <lineage>
        <taxon>Bacteria</taxon>
        <taxon>Bacillati</taxon>
        <taxon>Actinomycetota</taxon>
        <taxon>Actinomycetes</taxon>
        <taxon>Micrococcales</taxon>
        <taxon>Brevibacteriaceae</taxon>
        <taxon>Brevibacterium</taxon>
    </lineage>
</organism>
<reference evidence="3 4" key="1">
    <citation type="submission" date="2019-02" db="EMBL/GenBank/DDBJ databases">
        <title>Complete Genome Sequence and Methylome Analysis of Brevibacterium luteolum NEB1784.</title>
        <authorList>
            <person name="Fomenkov A."/>
            <person name="Roberts R.J."/>
        </authorList>
    </citation>
    <scope>NUCLEOTIDE SEQUENCE [LARGE SCALE GENOMIC DNA]</scope>
    <source>
        <strain evidence="3 4">NEB1784</strain>
    </source>
</reference>
<dbReference type="Pfam" id="PF11790">
    <property type="entry name" value="Glyco_hydro_cc"/>
    <property type="match status" value="1"/>
</dbReference>
<gene>
    <name evidence="3" type="ORF">EW640_01385</name>
</gene>
<proteinExistence type="predicted"/>
<dbReference type="InterPro" id="IPR017853">
    <property type="entry name" value="GH"/>
</dbReference>
<evidence type="ECO:0000259" key="2">
    <source>
        <dbReference type="Pfam" id="PF11790"/>
    </source>
</evidence>
<dbReference type="KEGG" id="blut:EW640_01385"/>
<dbReference type="Gene3D" id="3.20.20.80">
    <property type="entry name" value="Glycosidases"/>
    <property type="match status" value="1"/>
</dbReference>
<sequence length="347" mass="37273">MSHVGRLLGLLCLLALTACAGTGPTEPDAETADRIAAVLPAEAVQSGFTVAAPGVDEVSLQAFTDDVEEIRSAGGTWVRFAVRSYDVLDSWGEGDAMHWDEAALGRIDAAVDIARRAGLHIYFITADSYRSDVVGDRYRAMMEQYWDVLAARLGDRVDVWQVFNEADGTHFGTHAELPQPLPRTYLADLRDLLTLAGKTIKHRAPGVIVTTNAGGFPLGDVTEKRWHRYFDALAPALDVLAVGAYPQTDGTLISEMPARVDRLSESFGTPVIVAEVGLQTCTGCFSEDEQGSALSETLHRLADSQTVLVLVYTLRDDGESQFGIFTGDGAPKTGTEAIIDALPDGTS</sequence>
<dbReference type="SUPFAM" id="SSF51445">
    <property type="entry name" value="(Trans)glycosidases"/>
    <property type="match status" value="1"/>
</dbReference>
<feature type="signal peptide" evidence="1">
    <location>
        <begin position="1"/>
        <end position="20"/>
    </location>
</feature>
<dbReference type="InterPro" id="IPR024655">
    <property type="entry name" value="Asl1_glyco_hydro_catalytic"/>
</dbReference>